<evidence type="ECO:0000313" key="3">
    <source>
        <dbReference type="Proteomes" id="UP000694044"/>
    </source>
</evidence>
<keyword evidence="3" id="KW-1185">Reference proteome</keyword>
<evidence type="ECO:0000256" key="1">
    <source>
        <dbReference type="SAM" id="SignalP"/>
    </source>
</evidence>
<evidence type="ECO:0000313" key="2">
    <source>
        <dbReference type="EMBL" id="KAG7382547.1"/>
    </source>
</evidence>
<keyword evidence="1" id="KW-0732">Signal</keyword>
<reference evidence="2" key="1">
    <citation type="submission" date="2021-02" db="EMBL/GenBank/DDBJ databases">
        <authorList>
            <person name="Palmer J.M."/>
        </authorList>
    </citation>
    <scope>NUCLEOTIDE SEQUENCE</scope>
    <source>
        <strain evidence="2">SCRP734</strain>
    </source>
</reference>
<dbReference type="Proteomes" id="UP000694044">
    <property type="component" value="Unassembled WGS sequence"/>
</dbReference>
<dbReference type="EMBL" id="JAGDFM010000204">
    <property type="protein sequence ID" value="KAG7382547.1"/>
    <property type="molecule type" value="Genomic_DNA"/>
</dbReference>
<organism evidence="2 3">
    <name type="scientific">Phytophthora pseudosyringae</name>
    <dbReference type="NCBI Taxonomy" id="221518"/>
    <lineage>
        <taxon>Eukaryota</taxon>
        <taxon>Sar</taxon>
        <taxon>Stramenopiles</taxon>
        <taxon>Oomycota</taxon>
        <taxon>Peronosporomycetes</taxon>
        <taxon>Peronosporales</taxon>
        <taxon>Peronosporaceae</taxon>
        <taxon>Phytophthora</taxon>
    </lineage>
</organism>
<feature type="chain" id="PRO_5035801965" evidence="1">
    <location>
        <begin position="20"/>
        <end position="147"/>
    </location>
</feature>
<sequence length="147" mass="16651">MKAALLLTTICLRWYGAMAMEVWLYSRGSNAKFTIDTVQRCYTVQDLWNDRAVRTTWKKLAKGTSLMFYKHARCVAPKVKMEEKTSGSFSFEKEDKLYIAVSSFMVQKDSENPTNGLVEIEVDYPDSIFEGAEANGTASYNGNLESN</sequence>
<dbReference type="OrthoDB" id="125707at2759"/>
<feature type="signal peptide" evidence="1">
    <location>
        <begin position="1"/>
        <end position="19"/>
    </location>
</feature>
<name>A0A8T1VMN5_9STRA</name>
<dbReference type="AlphaFoldDB" id="A0A8T1VMN5"/>
<gene>
    <name evidence="2" type="ORF">PHYPSEUDO_004746</name>
</gene>
<proteinExistence type="predicted"/>
<accession>A0A8T1VMN5</accession>
<protein>
    <submittedName>
        <fullName evidence="2">Uncharacterized protein</fullName>
    </submittedName>
</protein>
<comment type="caution">
    <text evidence="2">The sequence shown here is derived from an EMBL/GenBank/DDBJ whole genome shotgun (WGS) entry which is preliminary data.</text>
</comment>